<sequence>MPVIISMPIFLVWKGWTQTLMLSLVTQVFIRPLAMPRRAMFRILGSTLEMSGLTTKYASASPPLEGGRTKRLTSLSMRMSTKRLITSSSRGISASGFDHGIPSRTEITVVFTPRG</sequence>
<organism evidence="1">
    <name type="scientific">Opuntia streptacantha</name>
    <name type="common">Prickly pear cactus</name>
    <name type="synonym">Opuntia cardona</name>
    <dbReference type="NCBI Taxonomy" id="393608"/>
    <lineage>
        <taxon>Eukaryota</taxon>
        <taxon>Viridiplantae</taxon>
        <taxon>Streptophyta</taxon>
        <taxon>Embryophyta</taxon>
        <taxon>Tracheophyta</taxon>
        <taxon>Spermatophyta</taxon>
        <taxon>Magnoliopsida</taxon>
        <taxon>eudicotyledons</taxon>
        <taxon>Gunneridae</taxon>
        <taxon>Pentapetalae</taxon>
        <taxon>Caryophyllales</taxon>
        <taxon>Cactineae</taxon>
        <taxon>Cactaceae</taxon>
        <taxon>Opuntioideae</taxon>
        <taxon>Opuntia</taxon>
    </lineage>
</organism>
<reference evidence="1" key="2">
    <citation type="submission" date="2020-07" db="EMBL/GenBank/DDBJ databases">
        <authorList>
            <person name="Vera ALvarez R."/>
            <person name="Arias-Moreno D.M."/>
            <person name="Jimenez-Jacinto V."/>
            <person name="Jimenez-Bremont J.F."/>
            <person name="Swaminathan K."/>
            <person name="Moose S.P."/>
            <person name="Guerrero-Gonzalez M.L."/>
            <person name="Marino-Ramirez L."/>
            <person name="Landsman D."/>
            <person name="Rodriguez-Kessler M."/>
            <person name="Delgado-Sanchez P."/>
        </authorList>
    </citation>
    <scope>NUCLEOTIDE SEQUENCE</scope>
    <source>
        <tissue evidence="1">Cladode</tissue>
    </source>
</reference>
<dbReference type="EMBL" id="GISG01142551">
    <property type="protein sequence ID" value="MBA4645516.1"/>
    <property type="molecule type" value="Transcribed_RNA"/>
</dbReference>
<dbReference type="AlphaFoldDB" id="A0A7C8ZKZ6"/>
<evidence type="ECO:0000313" key="1">
    <source>
        <dbReference type="EMBL" id="MBA4645516.1"/>
    </source>
</evidence>
<reference evidence="1" key="1">
    <citation type="journal article" date="2013" name="J. Plant Res.">
        <title>Effect of fungi and light on seed germination of three Opuntia species from semiarid lands of central Mexico.</title>
        <authorList>
            <person name="Delgado-Sanchez P."/>
            <person name="Jimenez-Bremont J.F."/>
            <person name="Guerrero-Gonzalez Mde L."/>
            <person name="Flores J."/>
        </authorList>
    </citation>
    <scope>NUCLEOTIDE SEQUENCE</scope>
    <source>
        <tissue evidence="1">Cladode</tissue>
    </source>
</reference>
<proteinExistence type="predicted"/>
<accession>A0A7C8ZKZ6</accession>
<protein>
    <submittedName>
        <fullName evidence="1">Uncharacterized protein</fullName>
    </submittedName>
</protein>
<name>A0A7C8ZKZ6_OPUST</name>